<feature type="domain" description="Enoyl reductase (ER)" evidence="6">
    <location>
        <begin position="34"/>
        <end position="350"/>
    </location>
</feature>
<dbReference type="FunFam" id="3.40.50.720:FF:000022">
    <property type="entry name" value="Cinnamyl alcohol dehydrogenase"/>
    <property type="match status" value="1"/>
</dbReference>
<evidence type="ECO:0000313" key="7">
    <source>
        <dbReference type="EMBL" id="QHT00563.1"/>
    </source>
</evidence>
<evidence type="ECO:0000256" key="2">
    <source>
        <dbReference type="ARBA" id="ARBA00022723"/>
    </source>
</evidence>
<dbReference type="InterPro" id="IPR002328">
    <property type="entry name" value="ADH_Zn_CS"/>
</dbReference>
<keyword evidence="2" id="KW-0479">Metal-binding</keyword>
<organism evidence="7">
    <name type="scientific">viral metagenome</name>
    <dbReference type="NCBI Taxonomy" id="1070528"/>
    <lineage>
        <taxon>unclassified sequences</taxon>
        <taxon>metagenomes</taxon>
        <taxon>organismal metagenomes</taxon>
    </lineage>
</organism>
<dbReference type="InterPro" id="IPR020843">
    <property type="entry name" value="ER"/>
</dbReference>
<accession>A0A6C0C8A9</accession>
<dbReference type="InterPro" id="IPR013154">
    <property type="entry name" value="ADH-like_N"/>
</dbReference>
<feature type="region of interest" description="Disordered" evidence="5">
    <location>
        <begin position="1"/>
        <end position="26"/>
    </location>
</feature>
<sequence length="390" mass="43120">MSDLLMKPRKPHSKTEPNLNEKSGIDAHGYGKFRKDSHVLEPVVFERRNPYPGDVVIKILYAGICHSDLHYIFNEWSPQILPLVPGHEICGKVIKVGSKVTNFKIGDVVAVGTMVNSCRICSMCKIGKEQYCENGVSGTYDSVDRKPGEIIASGEKTYGGFSSVITVNQDFVFHVPDNLDPAAVAPLLCAGITTYSPLKQFGVKGKRVGVIGIGGLGHVCVRLAKAMGAYVVALTHTKWKLKDAIDNLGADESVLTINKEEMGSLAESLDLIIDTIPQRHDFNKYLELLAYNGTLWILGPFSTLCYDMNILASKNRSIKSSIVGGVPETEELLQFCSNNGIQSDIEKISIDEINETYDKIINSHVRYRFVIDMEKKMVGGARYVFSKFNY</sequence>
<dbReference type="SUPFAM" id="SSF51735">
    <property type="entry name" value="NAD(P)-binding Rossmann-fold domains"/>
    <property type="match status" value="1"/>
</dbReference>
<dbReference type="Gene3D" id="3.40.50.720">
    <property type="entry name" value="NAD(P)-binding Rossmann-like Domain"/>
    <property type="match status" value="1"/>
</dbReference>
<dbReference type="InterPro" id="IPR036291">
    <property type="entry name" value="NAD(P)-bd_dom_sf"/>
</dbReference>
<proteinExistence type="predicted"/>
<dbReference type="SUPFAM" id="SSF50129">
    <property type="entry name" value="GroES-like"/>
    <property type="match status" value="1"/>
</dbReference>
<protein>
    <recommendedName>
        <fullName evidence="6">Enoyl reductase (ER) domain-containing protein</fullName>
    </recommendedName>
</protein>
<evidence type="ECO:0000259" key="6">
    <source>
        <dbReference type="SMART" id="SM00829"/>
    </source>
</evidence>
<evidence type="ECO:0000256" key="1">
    <source>
        <dbReference type="ARBA" id="ARBA00001947"/>
    </source>
</evidence>
<dbReference type="GO" id="GO:0008270">
    <property type="term" value="F:zinc ion binding"/>
    <property type="evidence" value="ECO:0007669"/>
    <property type="project" value="InterPro"/>
</dbReference>
<dbReference type="Pfam" id="PF00107">
    <property type="entry name" value="ADH_zinc_N"/>
    <property type="match status" value="1"/>
</dbReference>
<keyword evidence="4" id="KW-0560">Oxidoreductase</keyword>
<dbReference type="Pfam" id="PF08240">
    <property type="entry name" value="ADH_N"/>
    <property type="match status" value="1"/>
</dbReference>
<dbReference type="PROSITE" id="PS00059">
    <property type="entry name" value="ADH_ZINC"/>
    <property type="match status" value="1"/>
</dbReference>
<reference evidence="7" key="1">
    <citation type="journal article" date="2020" name="Nature">
        <title>Giant virus diversity and host interactions through global metagenomics.</title>
        <authorList>
            <person name="Schulz F."/>
            <person name="Roux S."/>
            <person name="Paez-Espino D."/>
            <person name="Jungbluth S."/>
            <person name="Walsh D.A."/>
            <person name="Denef V.J."/>
            <person name="McMahon K.D."/>
            <person name="Konstantinidis K.T."/>
            <person name="Eloe-Fadrosh E.A."/>
            <person name="Kyrpides N.C."/>
            <person name="Woyke T."/>
        </authorList>
    </citation>
    <scope>NUCLEOTIDE SEQUENCE</scope>
    <source>
        <strain evidence="7">GVMAG-M-3300020192-26</strain>
    </source>
</reference>
<dbReference type="GO" id="GO:0016616">
    <property type="term" value="F:oxidoreductase activity, acting on the CH-OH group of donors, NAD or NADP as acceptor"/>
    <property type="evidence" value="ECO:0007669"/>
    <property type="project" value="InterPro"/>
</dbReference>
<dbReference type="PANTHER" id="PTHR42683">
    <property type="entry name" value="ALDEHYDE REDUCTASE"/>
    <property type="match status" value="1"/>
</dbReference>
<dbReference type="AlphaFoldDB" id="A0A6C0C8A9"/>
<evidence type="ECO:0000256" key="3">
    <source>
        <dbReference type="ARBA" id="ARBA00022833"/>
    </source>
</evidence>
<name>A0A6C0C8A9_9ZZZZ</name>
<comment type="cofactor">
    <cofactor evidence="1">
        <name>Zn(2+)</name>
        <dbReference type="ChEBI" id="CHEBI:29105"/>
    </cofactor>
</comment>
<evidence type="ECO:0000256" key="5">
    <source>
        <dbReference type="SAM" id="MobiDB-lite"/>
    </source>
</evidence>
<dbReference type="InterPro" id="IPR047109">
    <property type="entry name" value="CAD-like"/>
</dbReference>
<dbReference type="Gene3D" id="3.90.180.10">
    <property type="entry name" value="Medium-chain alcohol dehydrogenases, catalytic domain"/>
    <property type="match status" value="1"/>
</dbReference>
<dbReference type="InterPro" id="IPR011032">
    <property type="entry name" value="GroES-like_sf"/>
</dbReference>
<dbReference type="SMART" id="SM00829">
    <property type="entry name" value="PKS_ER"/>
    <property type="match status" value="1"/>
</dbReference>
<evidence type="ECO:0000256" key="4">
    <source>
        <dbReference type="ARBA" id="ARBA00023002"/>
    </source>
</evidence>
<keyword evidence="3" id="KW-0862">Zinc</keyword>
<dbReference type="EMBL" id="MN739356">
    <property type="protein sequence ID" value="QHT00563.1"/>
    <property type="molecule type" value="Genomic_DNA"/>
</dbReference>
<dbReference type="CDD" id="cd05283">
    <property type="entry name" value="CAD1"/>
    <property type="match status" value="1"/>
</dbReference>
<dbReference type="InterPro" id="IPR013149">
    <property type="entry name" value="ADH-like_C"/>
</dbReference>